<keyword evidence="1" id="KW-0732">Signal</keyword>
<dbReference type="PANTHER" id="PTHR36453">
    <property type="entry name" value="SECRETED PROTEIN-RELATED"/>
    <property type="match status" value="1"/>
</dbReference>
<comment type="caution">
    <text evidence="2">The sequence shown here is derived from an EMBL/GenBank/DDBJ whole genome shotgun (WGS) entry which is preliminary data.</text>
</comment>
<proteinExistence type="predicted"/>
<dbReference type="PANTHER" id="PTHR36453:SF1">
    <property type="entry name" value="RIGHT HANDED BETA HELIX DOMAIN-CONTAINING PROTEIN"/>
    <property type="match status" value="1"/>
</dbReference>
<evidence type="ECO:0000313" key="2">
    <source>
        <dbReference type="EMBL" id="KAG2383406.1"/>
    </source>
</evidence>
<accession>A0AA88KP76</accession>
<name>A0AA88KP76_NAELO</name>
<dbReference type="Proteomes" id="UP000816034">
    <property type="component" value="Unassembled WGS sequence"/>
</dbReference>
<gene>
    <name evidence="2" type="ORF">C9374_004077</name>
</gene>
<evidence type="ECO:0000313" key="3">
    <source>
        <dbReference type="Proteomes" id="UP000816034"/>
    </source>
</evidence>
<protein>
    <submittedName>
        <fullName evidence="2">Uncharacterized protein</fullName>
    </submittedName>
</protein>
<sequence length="281" mass="32574">MKTRSMVAEWPHAVNMCILIFMILSFSSSPFQTLQKAANTVTSLKNVATNNDTYIVYIEEGRYWITSTITIPRPNRYNDASSRVIWKPWNENHQVVITGGVPLPVKLWSLVTEYNNPQVFDMLPPSARGKVLQLNLTQAGLFKSQLIPLNRTGFYSGIQASNELFYKGKAFYWARYPNKLPDETESFLKISFTNGGNRVDFDASKSENRNKWPLEKRPFAFGFWYYDWAEGIEDLQNITSNGTFHFVQSTITYGVQKNQRFFLLNFLSELDQEGEYIFKMR</sequence>
<keyword evidence="3" id="KW-1185">Reference proteome</keyword>
<feature type="chain" id="PRO_5041683213" evidence="1">
    <location>
        <begin position="28"/>
        <end position="281"/>
    </location>
</feature>
<reference evidence="2 3" key="1">
    <citation type="journal article" date="2018" name="BMC Genomics">
        <title>The genome of Naegleria lovaniensis, the basis for a comparative approach to unravel pathogenicity factors of the human pathogenic amoeba N. fowleri.</title>
        <authorList>
            <person name="Liechti N."/>
            <person name="Schurch N."/>
            <person name="Bruggmann R."/>
            <person name="Wittwer M."/>
        </authorList>
    </citation>
    <scope>NUCLEOTIDE SEQUENCE [LARGE SCALE GENOMIC DNA]</scope>
    <source>
        <strain evidence="2 3">ATCC 30569</strain>
    </source>
</reference>
<feature type="signal peptide" evidence="1">
    <location>
        <begin position="1"/>
        <end position="27"/>
    </location>
</feature>
<dbReference type="RefSeq" id="XP_044549085.1">
    <property type="nucleotide sequence ID" value="XM_044693676.1"/>
</dbReference>
<organism evidence="2 3">
    <name type="scientific">Naegleria lovaniensis</name>
    <name type="common">Amoeba</name>
    <dbReference type="NCBI Taxonomy" id="51637"/>
    <lineage>
        <taxon>Eukaryota</taxon>
        <taxon>Discoba</taxon>
        <taxon>Heterolobosea</taxon>
        <taxon>Tetramitia</taxon>
        <taxon>Eutetramitia</taxon>
        <taxon>Vahlkampfiidae</taxon>
        <taxon>Naegleria</taxon>
    </lineage>
</organism>
<dbReference type="EMBL" id="PYSW02000020">
    <property type="protein sequence ID" value="KAG2383406.1"/>
    <property type="molecule type" value="Genomic_DNA"/>
</dbReference>
<dbReference type="AlphaFoldDB" id="A0AA88KP76"/>
<evidence type="ECO:0000256" key="1">
    <source>
        <dbReference type="SAM" id="SignalP"/>
    </source>
</evidence>
<dbReference type="GeneID" id="68096532"/>